<feature type="region of interest" description="Disordered" evidence="1">
    <location>
        <begin position="1"/>
        <end position="38"/>
    </location>
</feature>
<name>V6JNP6_STRRC</name>
<gene>
    <name evidence="2" type="ORF">M878_44870</name>
</gene>
<reference evidence="2 3" key="1">
    <citation type="journal article" date="2014" name="Genome Announc.">
        <title>Draft Genome Sequence of Streptomyces roseochromogenes subsp. oscitans DS 12.976, Producer of the Aminocoumarin Antibiotic Clorobiocin.</title>
        <authorList>
            <person name="Ruckert C."/>
            <person name="Kalinowski J."/>
            <person name="Heide L."/>
            <person name="Apel A.K."/>
        </authorList>
    </citation>
    <scope>NUCLEOTIDE SEQUENCE [LARGE SCALE GENOMIC DNA]</scope>
    <source>
        <strain evidence="2 3">DS 12.976</strain>
    </source>
</reference>
<evidence type="ECO:0000313" key="3">
    <source>
        <dbReference type="Proteomes" id="UP000017984"/>
    </source>
</evidence>
<sequence>MRDSHLGQEEGGVDGFGAVRAQDGGRDGAGGDVDGDGQLRPAQAAVLQDGHDVQAGGVDLHLFPGP</sequence>
<dbReference type="HOGENOM" id="CLU_2829532_0_0_11"/>
<accession>V6JNP6</accession>
<keyword evidence="3" id="KW-1185">Reference proteome</keyword>
<organism evidence="2 3">
    <name type="scientific">Streptomyces roseochromogenus subsp. oscitans DS 12.976</name>
    <dbReference type="NCBI Taxonomy" id="1352936"/>
    <lineage>
        <taxon>Bacteria</taxon>
        <taxon>Bacillati</taxon>
        <taxon>Actinomycetota</taxon>
        <taxon>Actinomycetes</taxon>
        <taxon>Kitasatosporales</taxon>
        <taxon>Streptomycetaceae</taxon>
        <taxon>Streptomyces</taxon>
    </lineage>
</organism>
<dbReference type="RefSeq" id="WP_023553805.1">
    <property type="nucleotide sequence ID" value="NZ_CM002285.1"/>
</dbReference>
<proteinExistence type="predicted"/>
<dbReference type="STRING" id="1352936.M878_44870"/>
<evidence type="ECO:0000256" key="1">
    <source>
        <dbReference type="SAM" id="MobiDB-lite"/>
    </source>
</evidence>
<protein>
    <submittedName>
        <fullName evidence="2">Uncharacterized protein</fullName>
    </submittedName>
</protein>
<evidence type="ECO:0000313" key="2">
    <source>
        <dbReference type="EMBL" id="EST18454.1"/>
    </source>
</evidence>
<dbReference type="AlphaFoldDB" id="V6JNP6"/>
<comment type="caution">
    <text evidence="2">The sequence shown here is derived from an EMBL/GenBank/DDBJ whole genome shotgun (WGS) entry which is preliminary data.</text>
</comment>
<dbReference type="Proteomes" id="UP000017984">
    <property type="component" value="Chromosome"/>
</dbReference>
<dbReference type="EMBL" id="AWQX01000391">
    <property type="protein sequence ID" value="EST18454.1"/>
    <property type="molecule type" value="Genomic_DNA"/>
</dbReference>